<comment type="caution">
    <text evidence="2">The sequence shown here is derived from an EMBL/GenBank/DDBJ whole genome shotgun (WGS) entry which is preliminary data.</text>
</comment>
<feature type="region of interest" description="Disordered" evidence="1">
    <location>
        <begin position="1"/>
        <end position="21"/>
    </location>
</feature>
<sequence length="206" mass="22474">WQLAGSFRPSTGPPPASQASLNLTMPSTRPVIGNDGWQNAVGDIFGVHDYAMDPARLTERYGSAEALRRTFEAIRPAHNRLLVDGQTFEQQPVVVSEFGGLSIKPGEGENWYGYATTNDAQELLVLYGALVEALLDSTGIAGFCYTQLTDTEQETNGLLTAAREPKLDIATIRAITSRPARSVPNEIIDAIFQHEVAKRRASRAEE</sequence>
<dbReference type="InterPro" id="IPR017853">
    <property type="entry name" value="GH"/>
</dbReference>
<dbReference type="Gene3D" id="3.20.20.80">
    <property type="entry name" value="Glycosidases"/>
    <property type="match status" value="1"/>
</dbReference>
<feature type="non-terminal residue" evidence="2">
    <location>
        <position position="1"/>
    </location>
</feature>
<dbReference type="Proteomes" id="UP000606490">
    <property type="component" value="Unassembled WGS sequence"/>
</dbReference>
<name>A0ABS1VCN2_9PROT</name>
<dbReference type="EMBL" id="JAEUXJ010000039">
    <property type="protein sequence ID" value="MBL6459434.1"/>
    <property type="molecule type" value="Genomic_DNA"/>
</dbReference>
<reference evidence="2 3" key="1">
    <citation type="submission" date="2021-01" db="EMBL/GenBank/DDBJ databases">
        <title>Belnapia mucosa sp. nov. and Belnapia arida sp. nov., isolated from the Tabernas Desert (Almeria, Spain).</title>
        <authorList>
            <person name="Molina-Menor E."/>
            <person name="Vidal-Verdu A."/>
            <person name="Calonge A."/>
            <person name="Satari L."/>
            <person name="Pereto Magraner J."/>
            <person name="Porcar Miralles M."/>
        </authorList>
    </citation>
    <scope>NUCLEOTIDE SEQUENCE [LARGE SCALE GENOMIC DNA]</scope>
    <source>
        <strain evidence="2 3">T6</strain>
    </source>
</reference>
<evidence type="ECO:0000256" key="1">
    <source>
        <dbReference type="SAM" id="MobiDB-lite"/>
    </source>
</evidence>
<protein>
    <submittedName>
        <fullName evidence="2">Uncharacterized protein</fullName>
    </submittedName>
</protein>
<organism evidence="2 3">
    <name type="scientific">Belnapia mucosa</name>
    <dbReference type="NCBI Taxonomy" id="2804532"/>
    <lineage>
        <taxon>Bacteria</taxon>
        <taxon>Pseudomonadati</taxon>
        <taxon>Pseudomonadota</taxon>
        <taxon>Alphaproteobacteria</taxon>
        <taxon>Acetobacterales</taxon>
        <taxon>Roseomonadaceae</taxon>
        <taxon>Belnapia</taxon>
    </lineage>
</organism>
<keyword evidence="3" id="KW-1185">Reference proteome</keyword>
<proteinExistence type="predicted"/>
<evidence type="ECO:0000313" key="2">
    <source>
        <dbReference type="EMBL" id="MBL6459434.1"/>
    </source>
</evidence>
<accession>A0ABS1VCN2</accession>
<dbReference type="SUPFAM" id="SSF51445">
    <property type="entry name" value="(Trans)glycosidases"/>
    <property type="match status" value="1"/>
</dbReference>
<gene>
    <name evidence="2" type="ORF">JMJ55_29400</name>
</gene>
<evidence type="ECO:0000313" key="3">
    <source>
        <dbReference type="Proteomes" id="UP000606490"/>
    </source>
</evidence>